<dbReference type="Proteomes" id="UP000189796">
    <property type="component" value="Chromosome I"/>
</dbReference>
<gene>
    <name evidence="1" type="ORF">SAMN05443248_7784</name>
</gene>
<dbReference type="EMBL" id="LT670817">
    <property type="protein sequence ID" value="SHI05391.1"/>
    <property type="molecule type" value="Genomic_DNA"/>
</dbReference>
<dbReference type="OrthoDB" id="7354890at2"/>
<reference evidence="1 2" key="1">
    <citation type="submission" date="2016-11" db="EMBL/GenBank/DDBJ databases">
        <authorList>
            <person name="Jaros S."/>
            <person name="Januszkiewicz K."/>
            <person name="Wedrychowicz H."/>
        </authorList>
    </citation>
    <scope>NUCLEOTIDE SEQUENCE [LARGE SCALE GENOMIC DNA]</scope>
    <source>
        <strain evidence="1 2">GAS138</strain>
    </source>
</reference>
<accession>A0A1M5Y001</accession>
<dbReference type="AlphaFoldDB" id="A0A1M5Y001"/>
<dbReference type="RefSeq" id="WP_079605919.1">
    <property type="nucleotide sequence ID" value="NZ_LT670817.1"/>
</dbReference>
<sequence length="101" mass="11348">MSELHSWLSTQHHGLRTYKSLKQKLIARASADPEHAALYRLLASMIDHYIDSFDEEPLPVDVADEVFARVLDIVRYAEDSVSRGSADQIQALNKVAAVELI</sequence>
<proteinExistence type="predicted"/>
<organism evidence="1 2">
    <name type="scientific">Bradyrhizobium erythrophlei</name>
    <dbReference type="NCBI Taxonomy" id="1437360"/>
    <lineage>
        <taxon>Bacteria</taxon>
        <taxon>Pseudomonadati</taxon>
        <taxon>Pseudomonadota</taxon>
        <taxon>Alphaproteobacteria</taxon>
        <taxon>Hyphomicrobiales</taxon>
        <taxon>Nitrobacteraceae</taxon>
        <taxon>Bradyrhizobium</taxon>
    </lineage>
</organism>
<evidence type="ECO:0000313" key="2">
    <source>
        <dbReference type="Proteomes" id="UP000189796"/>
    </source>
</evidence>
<protein>
    <submittedName>
        <fullName evidence="1">Uncharacterized protein</fullName>
    </submittedName>
</protein>
<name>A0A1M5Y001_9BRAD</name>
<evidence type="ECO:0000313" key="1">
    <source>
        <dbReference type="EMBL" id="SHI05391.1"/>
    </source>
</evidence>